<evidence type="ECO:0000256" key="7">
    <source>
        <dbReference type="ARBA" id="ARBA00023264"/>
    </source>
</evidence>
<dbReference type="SUPFAM" id="SSF48179">
    <property type="entry name" value="6-phosphogluconate dehydrogenase C-terminal domain-like"/>
    <property type="match status" value="1"/>
</dbReference>
<dbReference type="SUPFAM" id="SSF51735">
    <property type="entry name" value="NAD(P)-binding Rossmann-fold domains"/>
    <property type="match status" value="1"/>
</dbReference>
<keyword evidence="8" id="KW-0547">Nucleotide-binding</keyword>
<feature type="binding site" evidence="8">
    <location>
        <position position="247"/>
    </location>
    <ligand>
        <name>sn-glycerol 3-phosphate</name>
        <dbReference type="ChEBI" id="CHEBI:57597"/>
    </ligand>
</feature>
<evidence type="ECO:0000259" key="9">
    <source>
        <dbReference type="Pfam" id="PF01210"/>
    </source>
</evidence>
<keyword evidence="5 8" id="KW-0443">Lipid metabolism</keyword>
<comment type="function">
    <text evidence="8">Catalyzes the reduction of the glycolytic intermediate dihydroxyacetone phosphate (DHAP) to sn-glycerol 3-phosphate (G3P), the key precursor for phospholipid synthesis.</text>
</comment>
<dbReference type="InterPro" id="IPR006109">
    <property type="entry name" value="G3P_DH_NAD-dep_C"/>
</dbReference>
<dbReference type="Proteomes" id="UP001196661">
    <property type="component" value="Unassembled WGS sequence"/>
</dbReference>
<comment type="caution">
    <text evidence="11">The sequence shown here is derived from an EMBL/GenBank/DDBJ whole genome shotgun (WGS) entry which is preliminary data.</text>
</comment>
<comment type="catalytic activity">
    <reaction evidence="8">
        <text>sn-glycerol 3-phosphate + NAD(+) = dihydroxyacetone phosphate + NADH + H(+)</text>
        <dbReference type="Rhea" id="RHEA:11092"/>
        <dbReference type="ChEBI" id="CHEBI:15378"/>
        <dbReference type="ChEBI" id="CHEBI:57540"/>
        <dbReference type="ChEBI" id="CHEBI:57597"/>
        <dbReference type="ChEBI" id="CHEBI:57642"/>
        <dbReference type="ChEBI" id="CHEBI:57945"/>
        <dbReference type="EC" id="1.1.1.94"/>
    </reaction>
</comment>
<name>A0ABS5Y066_9CYAN</name>
<dbReference type="NCBIfam" id="NF011212">
    <property type="entry name" value="PRK14619.1"/>
    <property type="match status" value="1"/>
</dbReference>
<feature type="binding site" evidence="8">
    <location>
        <position position="245"/>
    </location>
    <ligand>
        <name>sn-glycerol 3-phosphate</name>
        <dbReference type="ChEBI" id="CHEBI:57597"/>
    </ligand>
</feature>
<evidence type="ECO:0000256" key="1">
    <source>
        <dbReference type="ARBA" id="ARBA00011009"/>
    </source>
</evidence>
<keyword evidence="4 8" id="KW-0520">NAD</keyword>
<dbReference type="RefSeq" id="WP_407659120.1">
    <property type="nucleotide sequence ID" value="NZ_JADOER010000002.1"/>
</dbReference>
<organism evidence="11 12">
    <name type="scientific">Leptothoe kymatousa TAU-MAC 1615</name>
    <dbReference type="NCBI Taxonomy" id="2364775"/>
    <lineage>
        <taxon>Bacteria</taxon>
        <taxon>Bacillati</taxon>
        <taxon>Cyanobacteriota</taxon>
        <taxon>Cyanophyceae</taxon>
        <taxon>Nodosilineales</taxon>
        <taxon>Cymatolegaceae</taxon>
        <taxon>Leptothoe</taxon>
        <taxon>Leptothoe kymatousa</taxon>
    </lineage>
</organism>
<feature type="binding site" evidence="8">
    <location>
        <position position="246"/>
    </location>
    <ligand>
        <name>sn-glycerol 3-phosphate</name>
        <dbReference type="ChEBI" id="CHEBI:57597"/>
    </ligand>
</feature>
<feature type="binding site" evidence="8">
    <location>
        <position position="246"/>
    </location>
    <ligand>
        <name>NADPH</name>
        <dbReference type="ChEBI" id="CHEBI:57783"/>
    </ligand>
</feature>
<dbReference type="InterPro" id="IPR011128">
    <property type="entry name" value="G3P_DH_NAD-dep_N"/>
</dbReference>
<evidence type="ECO:0000256" key="5">
    <source>
        <dbReference type="ARBA" id="ARBA00023098"/>
    </source>
</evidence>
<dbReference type="InterPro" id="IPR036291">
    <property type="entry name" value="NAD(P)-bd_dom_sf"/>
</dbReference>
<keyword evidence="8" id="KW-0521">NADP</keyword>
<feature type="binding site" evidence="8">
    <location>
        <position position="182"/>
    </location>
    <ligand>
        <name>sn-glycerol 3-phosphate</name>
        <dbReference type="ChEBI" id="CHEBI:57597"/>
    </ligand>
</feature>
<evidence type="ECO:0000259" key="10">
    <source>
        <dbReference type="Pfam" id="PF07479"/>
    </source>
</evidence>
<protein>
    <recommendedName>
        <fullName evidence="8">Glycerol-3-phosphate dehydrogenase [NAD(P)+]</fullName>
        <ecNumber evidence="8">1.1.1.94</ecNumber>
    </recommendedName>
    <alternativeName>
        <fullName evidence="8">NAD(P)(+)-dependent glycerol-3-phosphate dehydrogenase</fullName>
    </alternativeName>
    <alternativeName>
        <fullName evidence="8">NAD(P)H-dependent dihydroxyacetone-phosphate reductase</fullName>
    </alternativeName>
</protein>
<feature type="binding site" evidence="8">
    <location>
        <position position="51"/>
    </location>
    <ligand>
        <name>NADPH</name>
        <dbReference type="ChEBI" id="CHEBI:57783"/>
    </ligand>
</feature>
<feature type="binding site" evidence="8">
    <location>
        <position position="235"/>
    </location>
    <ligand>
        <name>sn-glycerol 3-phosphate</name>
        <dbReference type="ChEBI" id="CHEBI:57597"/>
    </ligand>
</feature>
<feature type="binding site" evidence="8">
    <location>
        <position position="52"/>
    </location>
    <ligand>
        <name>NADPH</name>
        <dbReference type="ChEBI" id="CHEBI:57783"/>
    </ligand>
</feature>
<dbReference type="EMBL" id="JADOER010000002">
    <property type="protein sequence ID" value="MBT9310874.1"/>
    <property type="molecule type" value="Genomic_DNA"/>
</dbReference>
<feature type="domain" description="Glycerol-3-phosphate dehydrogenase NAD-dependent N-terminal" evidence="9">
    <location>
        <begin position="55"/>
        <end position="150"/>
    </location>
</feature>
<dbReference type="PIRSF" id="PIRSF000114">
    <property type="entry name" value="Glycerol-3-P_dh"/>
    <property type="match status" value="1"/>
</dbReference>
<dbReference type="Pfam" id="PF01210">
    <property type="entry name" value="NAD_Gly3P_dh_N"/>
    <property type="match status" value="2"/>
</dbReference>
<keyword evidence="3 8" id="KW-0560">Oxidoreductase</keyword>
<evidence type="ECO:0000313" key="11">
    <source>
        <dbReference type="EMBL" id="MBT9310874.1"/>
    </source>
</evidence>
<comment type="subcellular location">
    <subcellularLocation>
        <location evidence="8">Cytoplasm</location>
    </subcellularLocation>
</comment>
<evidence type="ECO:0000256" key="8">
    <source>
        <dbReference type="HAMAP-Rule" id="MF_00394"/>
    </source>
</evidence>
<dbReference type="PANTHER" id="PTHR11728:SF1">
    <property type="entry name" value="GLYCEROL-3-PHOSPHATE DEHYDROGENASE [NAD(+)] 2, CHLOROPLASTIC"/>
    <property type="match status" value="1"/>
</dbReference>
<dbReference type="PROSITE" id="PS00957">
    <property type="entry name" value="NAD_G3PDH"/>
    <property type="match status" value="1"/>
</dbReference>
<feature type="binding site" evidence="8">
    <location>
        <position position="127"/>
    </location>
    <ligand>
        <name>sn-glycerol 3-phosphate</name>
        <dbReference type="ChEBI" id="CHEBI:57597"/>
    </ligand>
</feature>
<keyword evidence="2 8" id="KW-0444">Lipid biosynthesis</keyword>
<evidence type="ECO:0000256" key="3">
    <source>
        <dbReference type="ARBA" id="ARBA00023002"/>
    </source>
</evidence>
<feature type="binding site" evidence="8">
    <location>
        <position position="131"/>
    </location>
    <ligand>
        <name>NADPH</name>
        <dbReference type="ChEBI" id="CHEBI:57783"/>
    </ligand>
</feature>
<feature type="binding site" evidence="8">
    <location>
        <position position="272"/>
    </location>
    <ligand>
        <name>NADPH</name>
        <dbReference type="ChEBI" id="CHEBI:57783"/>
    </ligand>
</feature>
<keyword evidence="12" id="KW-1185">Reference proteome</keyword>
<feature type="binding site" evidence="8">
    <location>
        <position position="99"/>
    </location>
    <ligand>
        <name>sn-glycerol 3-phosphate</name>
        <dbReference type="ChEBI" id="CHEBI:57597"/>
    </ligand>
</feature>
<evidence type="ECO:0000313" key="12">
    <source>
        <dbReference type="Proteomes" id="UP001196661"/>
    </source>
</evidence>
<feature type="domain" description="Glycerol-3-phosphate dehydrogenase NAD-dependent C-terminal" evidence="10">
    <location>
        <begin position="171"/>
        <end position="311"/>
    </location>
</feature>
<evidence type="ECO:0000256" key="4">
    <source>
        <dbReference type="ARBA" id="ARBA00023027"/>
    </source>
</evidence>
<dbReference type="Gene3D" id="3.40.50.720">
    <property type="entry name" value="NAD(P)-binding Rossmann-like Domain"/>
    <property type="match status" value="2"/>
</dbReference>
<dbReference type="EC" id="1.1.1.94" evidence="8"/>
<feature type="binding site" evidence="8">
    <location>
        <position position="31"/>
    </location>
    <ligand>
        <name>NADPH</name>
        <dbReference type="ChEBI" id="CHEBI:57783"/>
    </ligand>
</feature>
<comment type="catalytic activity">
    <reaction evidence="8">
        <text>sn-glycerol 3-phosphate + NADP(+) = dihydroxyacetone phosphate + NADPH + H(+)</text>
        <dbReference type="Rhea" id="RHEA:11096"/>
        <dbReference type="ChEBI" id="CHEBI:15378"/>
        <dbReference type="ChEBI" id="CHEBI:57597"/>
        <dbReference type="ChEBI" id="CHEBI:57642"/>
        <dbReference type="ChEBI" id="CHEBI:57783"/>
        <dbReference type="ChEBI" id="CHEBI:58349"/>
        <dbReference type="EC" id="1.1.1.94"/>
    </reaction>
</comment>
<sequence length="330" mass="34399">MSSVSSETPTIPLSEALKQTARVTVLGAGAWGTALARLALTNGNQVQIWSRRGPVDLATAVANADMVVSAISMKGVSALAGQLKASKLSASTILVTATKGLDPETTRTPSKIFQDTFPENPIVVLSGPNLSKEIDGGLPAATVVASTDLEASARVQQVYSSETFRIYTSPDPVGAELGGTLKNVIAIAVGVCDGLKLGSNAKAGLITRAIPEMIRVGMHMGAQMETFYGLSGLGDLLATCDGSLSRNYRVGYGLAQGKNLDQILAELGSTAEGVNTTHVLIDIANREGIPIPIARQVHRLLRGVVTPQEAVGGLMERELKPEACDLQAKN</sequence>
<comment type="similarity">
    <text evidence="1 8">Belongs to the NAD-dependent glycerol-3-phosphate dehydrogenase family.</text>
</comment>
<evidence type="ECO:0000256" key="2">
    <source>
        <dbReference type="ARBA" id="ARBA00022516"/>
    </source>
</evidence>
<feature type="domain" description="Glycerol-3-phosphate dehydrogenase NAD-dependent N-terminal" evidence="9">
    <location>
        <begin position="23"/>
        <end position="52"/>
    </location>
</feature>
<dbReference type="HAMAP" id="MF_00394">
    <property type="entry name" value="NAD_Glyc3P_dehydrog"/>
    <property type="match status" value="1"/>
</dbReference>
<keyword evidence="7 8" id="KW-1208">Phospholipid metabolism</keyword>
<feature type="binding site" evidence="8">
    <location>
        <position position="99"/>
    </location>
    <ligand>
        <name>NADPH</name>
        <dbReference type="ChEBI" id="CHEBI:57783"/>
    </ligand>
</feature>
<dbReference type="InterPro" id="IPR006168">
    <property type="entry name" value="G3P_DH_NAD-dep"/>
</dbReference>
<dbReference type="GO" id="GO:0047952">
    <property type="term" value="F:glycerol-3-phosphate dehydrogenase [NAD(P)+] activity"/>
    <property type="evidence" value="ECO:0007669"/>
    <property type="project" value="UniProtKB-EC"/>
</dbReference>
<reference evidence="11 12" key="1">
    <citation type="journal article" date="2021" name="Mar. Drugs">
        <title>Genome Reduction and Secondary Metabolism of the Marine Sponge-Associated Cyanobacterium Leptothoe.</title>
        <authorList>
            <person name="Konstantinou D."/>
            <person name="Popin R.V."/>
            <person name="Fewer D.P."/>
            <person name="Sivonen K."/>
            <person name="Gkelis S."/>
        </authorList>
    </citation>
    <scope>NUCLEOTIDE SEQUENCE [LARGE SCALE GENOMIC DNA]</scope>
    <source>
        <strain evidence="11 12">TAU-MAC 1615</strain>
    </source>
</reference>
<dbReference type="InterPro" id="IPR008927">
    <property type="entry name" value="6-PGluconate_DH-like_C_sf"/>
</dbReference>
<keyword evidence="8" id="KW-0963">Cytoplasm</keyword>
<feature type="active site" description="Proton acceptor" evidence="8">
    <location>
        <position position="182"/>
    </location>
</feature>
<dbReference type="InterPro" id="IPR013328">
    <property type="entry name" value="6PGD_dom2"/>
</dbReference>
<accession>A0ABS5Y066</accession>
<dbReference type="PANTHER" id="PTHR11728">
    <property type="entry name" value="GLYCEROL-3-PHOSPHATE DEHYDROGENASE"/>
    <property type="match status" value="1"/>
</dbReference>
<gene>
    <name evidence="8" type="primary">gpsA</name>
    <name evidence="11" type="ORF">IXB28_01535</name>
</gene>
<dbReference type="Pfam" id="PF07479">
    <property type="entry name" value="NAD_Gly3P_dh_C"/>
    <property type="match status" value="1"/>
</dbReference>
<dbReference type="Gene3D" id="1.10.1040.10">
    <property type="entry name" value="N-(1-d-carboxylethyl)-l-norvaline Dehydrogenase, domain 2"/>
    <property type="match status" value="1"/>
</dbReference>
<evidence type="ECO:0000256" key="6">
    <source>
        <dbReference type="ARBA" id="ARBA00023209"/>
    </source>
</evidence>
<comment type="pathway">
    <text evidence="8">Membrane lipid metabolism; glycerophospholipid metabolism.</text>
</comment>
<dbReference type="NCBIfam" id="NF000942">
    <property type="entry name" value="PRK00094.1-4"/>
    <property type="match status" value="1"/>
</dbReference>
<keyword evidence="6 8" id="KW-0594">Phospholipid biosynthesis</keyword>
<proteinExistence type="inferred from homology"/>
<dbReference type="NCBIfam" id="NF000940">
    <property type="entry name" value="PRK00094.1-2"/>
    <property type="match status" value="1"/>
</dbReference>
<comment type="caution">
    <text evidence="8">Lacks conserved residue(s) required for the propagation of feature annotation.</text>
</comment>